<reference evidence="3 4" key="1">
    <citation type="submission" date="2024-02" db="EMBL/GenBank/DDBJ databases">
        <title>De novo assembly and annotation of 12 fungi associated with fruit tree decline syndrome in Ontario, Canada.</title>
        <authorList>
            <person name="Sulman M."/>
            <person name="Ellouze W."/>
            <person name="Ilyukhin E."/>
        </authorList>
    </citation>
    <scope>NUCLEOTIDE SEQUENCE [LARGE SCALE GENOMIC DNA]</scope>
    <source>
        <strain evidence="3 4">M11/M66-122</strain>
    </source>
</reference>
<organism evidence="3 4">
    <name type="scientific">Diatrype stigma</name>
    <dbReference type="NCBI Taxonomy" id="117547"/>
    <lineage>
        <taxon>Eukaryota</taxon>
        <taxon>Fungi</taxon>
        <taxon>Dikarya</taxon>
        <taxon>Ascomycota</taxon>
        <taxon>Pezizomycotina</taxon>
        <taxon>Sordariomycetes</taxon>
        <taxon>Xylariomycetidae</taxon>
        <taxon>Xylariales</taxon>
        <taxon>Diatrypaceae</taxon>
        <taxon>Diatrype</taxon>
    </lineage>
</organism>
<dbReference type="SUPFAM" id="SSF51735">
    <property type="entry name" value="NAD(P)-binding Rossmann-fold domains"/>
    <property type="match status" value="1"/>
</dbReference>
<evidence type="ECO:0008006" key="5">
    <source>
        <dbReference type="Google" id="ProtNLM"/>
    </source>
</evidence>
<dbReference type="PRINTS" id="PR00081">
    <property type="entry name" value="GDHRDH"/>
</dbReference>
<dbReference type="Gene3D" id="3.40.50.720">
    <property type="entry name" value="NAD(P)-binding Rossmann-like Domain"/>
    <property type="match status" value="1"/>
</dbReference>
<comment type="similarity">
    <text evidence="1">Belongs to the short-chain dehydrogenases/reductases (SDR) family.</text>
</comment>
<comment type="caution">
    <text evidence="3">The sequence shown here is derived from an EMBL/GenBank/DDBJ whole genome shotgun (WGS) entry which is preliminary data.</text>
</comment>
<gene>
    <name evidence="3" type="ORF">SLS62_009443</name>
</gene>
<keyword evidence="2" id="KW-0560">Oxidoreductase</keyword>
<dbReference type="AlphaFoldDB" id="A0AAN9UED4"/>
<dbReference type="PANTHER" id="PTHR44229">
    <property type="entry name" value="15-HYDROXYPROSTAGLANDIN DEHYDROGENASE [NAD(+)]"/>
    <property type="match status" value="1"/>
</dbReference>
<dbReference type="InterPro" id="IPR036291">
    <property type="entry name" value="NAD(P)-bd_dom_sf"/>
</dbReference>
<protein>
    <recommendedName>
        <fullName evidence="5">15-hydroxyprostaglandin dehydrogenase</fullName>
    </recommendedName>
</protein>
<evidence type="ECO:0000313" key="4">
    <source>
        <dbReference type="Proteomes" id="UP001320420"/>
    </source>
</evidence>
<keyword evidence="4" id="KW-1185">Reference proteome</keyword>
<proteinExistence type="inferred from homology"/>
<name>A0AAN9UED4_9PEZI</name>
<evidence type="ECO:0000256" key="1">
    <source>
        <dbReference type="ARBA" id="ARBA00006484"/>
    </source>
</evidence>
<dbReference type="EMBL" id="JAKJXP020000099">
    <property type="protein sequence ID" value="KAK7746227.1"/>
    <property type="molecule type" value="Genomic_DNA"/>
</dbReference>
<dbReference type="PANTHER" id="PTHR44229:SF4">
    <property type="entry name" value="15-HYDROXYPROSTAGLANDIN DEHYDROGENASE [NAD(+)]"/>
    <property type="match status" value="1"/>
</dbReference>
<accession>A0AAN9UED4</accession>
<evidence type="ECO:0000313" key="3">
    <source>
        <dbReference type="EMBL" id="KAK7746227.1"/>
    </source>
</evidence>
<sequence length="281" mass="30769">MAEIPQKVALVTGGGSGIGQAVVQALVARGGWSVHIIDVKDDIGPLSPNTFYHKADTTNYGQLTAAFKETWAAGGKRLDFLFANAGILEKTNWFAKSESPDEPPEEPQWDAMEINLKGCMNTVRIGRHYMAQNPDGGSIVVTSSSAAIWPSFCSPIYTSSKHGVLGFVRSVEDWYYTSDKIRINTLCPSAVRTAIVSEQGWAGFPPSCFTPFEVVTEVVLKFLDGECIVDSAGVKADKNYGQTIVPTADKFYHNFMPPFCDERHRSMVEATHVENMIGHIL</sequence>
<dbReference type="GO" id="GO:0016616">
    <property type="term" value="F:oxidoreductase activity, acting on the CH-OH group of donors, NAD or NADP as acceptor"/>
    <property type="evidence" value="ECO:0007669"/>
    <property type="project" value="TreeGrafter"/>
</dbReference>
<dbReference type="Proteomes" id="UP001320420">
    <property type="component" value="Unassembled WGS sequence"/>
</dbReference>
<evidence type="ECO:0000256" key="2">
    <source>
        <dbReference type="ARBA" id="ARBA00023002"/>
    </source>
</evidence>
<dbReference type="Pfam" id="PF00106">
    <property type="entry name" value="adh_short"/>
    <property type="match status" value="1"/>
</dbReference>
<dbReference type="InterPro" id="IPR002347">
    <property type="entry name" value="SDR_fam"/>
</dbReference>
<dbReference type="GO" id="GO:0005737">
    <property type="term" value="C:cytoplasm"/>
    <property type="evidence" value="ECO:0007669"/>
    <property type="project" value="TreeGrafter"/>
</dbReference>